<reference evidence="1" key="2">
    <citation type="submission" date="2015-07" db="EMBL/GenBank/DDBJ databases">
        <authorList>
            <person name="Noorani M."/>
        </authorList>
    </citation>
    <scope>NUCLEOTIDE SEQUENCE</scope>
    <source>
        <strain evidence="1">Yugu1</strain>
    </source>
</reference>
<proteinExistence type="predicted"/>
<dbReference type="AlphaFoldDB" id="A0A368PYJ8"/>
<dbReference type="EMBL" id="CM003529">
    <property type="protein sequence ID" value="RCV10867.1"/>
    <property type="molecule type" value="Genomic_DNA"/>
</dbReference>
<sequence length="124" mass="13613">MSDFYSSPLTSAGSRVRSSSAKPWLSLLPSPATMLMTALHPYRRRRCRTWDRRPTALGRAGIICTGASSCSRISATPSPRCLLPEDATAACTRYCCCALSAEQQAARCRPSSMLKFCIIFDQKD</sequence>
<name>A0A368PYJ8_SETIT</name>
<accession>A0A368PYJ8</accession>
<reference evidence="1" key="1">
    <citation type="journal article" date="2012" name="Nat. Biotechnol.">
        <title>Reference genome sequence of the model plant Setaria.</title>
        <authorList>
            <person name="Bennetzen J.L."/>
            <person name="Schmutz J."/>
            <person name="Wang H."/>
            <person name="Percifield R."/>
            <person name="Hawkins J."/>
            <person name="Pontaroli A.C."/>
            <person name="Estep M."/>
            <person name="Feng L."/>
            <person name="Vaughn J.N."/>
            <person name="Grimwood J."/>
            <person name="Jenkins J."/>
            <person name="Barry K."/>
            <person name="Lindquist E."/>
            <person name="Hellsten U."/>
            <person name="Deshpande S."/>
            <person name="Wang X."/>
            <person name="Wu X."/>
            <person name="Mitros T."/>
            <person name="Triplett J."/>
            <person name="Yang X."/>
            <person name="Ye C.Y."/>
            <person name="Mauro-Herrera M."/>
            <person name="Wang L."/>
            <person name="Li P."/>
            <person name="Sharma M."/>
            <person name="Sharma R."/>
            <person name="Ronald P.C."/>
            <person name="Panaud O."/>
            <person name="Kellogg E.A."/>
            <person name="Brutnell T.P."/>
            <person name="Doust A.N."/>
            <person name="Tuskan G.A."/>
            <person name="Rokhsar D."/>
            <person name="Devos K.M."/>
        </authorList>
    </citation>
    <scope>NUCLEOTIDE SEQUENCE [LARGE SCALE GENOMIC DNA]</scope>
    <source>
        <strain evidence="1">Yugu1</strain>
    </source>
</reference>
<protein>
    <submittedName>
        <fullName evidence="1">Uncharacterized protein</fullName>
    </submittedName>
</protein>
<organism evidence="1">
    <name type="scientific">Setaria italica</name>
    <name type="common">Foxtail millet</name>
    <name type="synonym">Panicum italicum</name>
    <dbReference type="NCBI Taxonomy" id="4555"/>
    <lineage>
        <taxon>Eukaryota</taxon>
        <taxon>Viridiplantae</taxon>
        <taxon>Streptophyta</taxon>
        <taxon>Embryophyta</taxon>
        <taxon>Tracheophyta</taxon>
        <taxon>Spermatophyta</taxon>
        <taxon>Magnoliopsida</taxon>
        <taxon>Liliopsida</taxon>
        <taxon>Poales</taxon>
        <taxon>Poaceae</taxon>
        <taxon>PACMAD clade</taxon>
        <taxon>Panicoideae</taxon>
        <taxon>Panicodae</taxon>
        <taxon>Paniceae</taxon>
        <taxon>Cenchrinae</taxon>
        <taxon>Setaria</taxon>
    </lineage>
</organism>
<dbReference type="EMBL" id="CM003529">
    <property type="protein sequence ID" value="RCV10866.1"/>
    <property type="molecule type" value="Genomic_DNA"/>
</dbReference>
<evidence type="ECO:0000313" key="1">
    <source>
        <dbReference type="EMBL" id="RCV10866.1"/>
    </source>
</evidence>
<gene>
    <name evidence="1" type="ORF">SETIT_2G143000v2</name>
</gene>